<comment type="caution">
    <text evidence="2">The sequence shown here is derived from an EMBL/GenBank/DDBJ whole genome shotgun (WGS) entry which is preliminary data.</text>
</comment>
<protein>
    <submittedName>
        <fullName evidence="2">9969_t:CDS:1</fullName>
    </submittedName>
</protein>
<proteinExistence type="predicted"/>
<keyword evidence="1" id="KW-0472">Membrane</keyword>
<evidence type="ECO:0000313" key="3">
    <source>
        <dbReference type="Proteomes" id="UP000789759"/>
    </source>
</evidence>
<feature type="transmembrane region" description="Helical" evidence="1">
    <location>
        <begin position="7"/>
        <end position="27"/>
    </location>
</feature>
<keyword evidence="3" id="KW-1185">Reference proteome</keyword>
<sequence length="73" mass="8316">MERYISLISSAGAAVATGIYGIIGLWLWRPTFEDRPLLRTEAVIWELQRMLAWAVWCLTAAVMPNEKSSYILD</sequence>
<keyword evidence="1" id="KW-0812">Transmembrane</keyword>
<reference evidence="2" key="1">
    <citation type="submission" date="2021-06" db="EMBL/GenBank/DDBJ databases">
        <authorList>
            <person name="Kallberg Y."/>
            <person name="Tangrot J."/>
            <person name="Rosling A."/>
        </authorList>
    </citation>
    <scope>NUCLEOTIDE SEQUENCE</scope>
    <source>
        <strain evidence="2">FL966</strain>
    </source>
</reference>
<keyword evidence="1" id="KW-1133">Transmembrane helix</keyword>
<dbReference type="EMBL" id="CAJVQA010007053">
    <property type="protein sequence ID" value="CAG8650761.1"/>
    <property type="molecule type" value="Genomic_DNA"/>
</dbReference>
<organism evidence="2 3">
    <name type="scientific">Cetraspora pellucida</name>
    <dbReference type="NCBI Taxonomy" id="1433469"/>
    <lineage>
        <taxon>Eukaryota</taxon>
        <taxon>Fungi</taxon>
        <taxon>Fungi incertae sedis</taxon>
        <taxon>Mucoromycota</taxon>
        <taxon>Glomeromycotina</taxon>
        <taxon>Glomeromycetes</taxon>
        <taxon>Diversisporales</taxon>
        <taxon>Gigasporaceae</taxon>
        <taxon>Cetraspora</taxon>
    </lineage>
</organism>
<evidence type="ECO:0000256" key="1">
    <source>
        <dbReference type="SAM" id="Phobius"/>
    </source>
</evidence>
<dbReference type="AlphaFoldDB" id="A0A9N9DVL5"/>
<accession>A0A9N9DVL5</accession>
<evidence type="ECO:0000313" key="2">
    <source>
        <dbReference type="EMBL" id="CAG8650761.1"/>
    </source>
</evidence>
<dbReference type="Proteomes" id="UP000789759">
    <property type="component" value="Unassembled WGS sequence"/>
</dbReference>
<name>A0A9N9DVL5_9GLOM</name>
<gene>
    <name evidence="2" type="ORF">CPELLU_LOCUS9322</name>
</gene>